<comment type="caution">
    <text evidence="1">The sequence shown here is derived from an EMBL/GenBank/DDBJ whole genome shotgun (WGS) entry which is preliminary data.</text>
</comment>
<proteinExistence type="predicted"/>
<sequence>MADLAEELALLIKTRHAIVTMQTVE</sequence>
<name>A0A0F9GGD6_9ZZZZ</name>
<dbReference type="AlphaFoldDB" id="A0A0F9GGD6"/>
<gene>
    <name evidence="1" type="ORF">LCGC14_1831100</name>
</gene>
<protein>
    <submittedName>
        <fullName evidence="1">Uncharacterized protein</fullName>
    </submittedName>
</protein>
<reference evidence="1" key="1">
    <citation type="journal article" date="2015" name="Nature">
        <title>Complex archaea that bridge the gap between prokaryotes and eukaryotes.</title>
        <authorList>
            <person name="Spang A."/>
            <person name="Saw J.H."/>
            <person name="Jorgensen S.L."/>
            <person name="Zaremba-Niedzwiedzka K."/>
            <person name="Martijn J."/>
            <person name="Lind A.E."/>
            <person name="van Eijk R."/>
            <person name="Schleper C."/>
            <person name="Guy L."/>
            <person name="Ettema T.J."/>
        </authorList>
    </citation>
    <scope>NUCLEOTIDE SEQUENCE</scope>
</reference>
<accession>A0A0F9GGD6</accession>
<feature type="non-terminal residue" evidence="1">
    <location>
        <position position="25"/>
    </location>
</feature>
<organism evidence="1">
    <name type="scientific">marine sediment metagenome</name>
    <dbReference type="NCBI Taxonomy" id="412755"/>
    <lineage>
        <taxon>unclassified sequences</taxon>
        <taxon>metagenomes</taxon>
        <taxon>ecological metagenomes</taxon>
    </lineage>
</organism>
<dbReference type="EMBL" id="LAZR01018087">
    <property type="protein sequence ID" value="KKL97768.1"/>
    <property type="molecule type" value="Genomic_DNA"/>
</dbReference>
<evidence type="ECO:0000313" key="1">
    <source>
        <dbReference type="EMBL" id="KKL97768.1"/>
    </source>
</evidence>